<dbReference type="Proteomes" id="UP000249056">
    <property type="component" value="Unassembled WGS sequence"/>
</dbReference>
<feature type="transmembrane region" description="Helical" evidence="1">
    <location>
        <begin position="174"/>
        <end position="196"/>
    </location>
</feature>
<feature type="transmembrane region" description="Helical" evidence="1">
    <location>
        <begin position="52"/>
        <end position="70"/>
    </location>
</feature>
<dbReference type="EMBL" id="QKRW01000036">
    <property type="protein sequence ID" value="RAL60833.1"/>
    <property type="molecule type" value="Genomic_DNA"/>
</dbReference>
<name>A0A395IN67_9HELO</name>
<keyword evidence="1" id="KW-0812">Transmembrane</keyword>
<comment type="caution">
    <text evidence="2">The sequence shown here is derived from an EMBL/GenBank/DDBJ whole genome shotgun (WGS) entry which is preliminary data.</text>
</comment>
<proteinExistence type="predicted"/>
<accession>A0A395IN67</accession>
<gene>
    <name evidence="2" type="ORF">DID88_010158</name>
</gene>
<keyword evidence="1" id="KW-0472">Membrane</keyword>
<evidence type="ECO:0000313" key="2">
    <source>
        <dbReference type="EMBL" id="RAL60833.1"/>
    </source>
</evidence>
<keyword evidence="1" id="KW-1133">Transmembrane helix</keyword>
<sequence length="202" mass="22006">MKRSNLVPFLAAIISIIPTAFSLATYSTTSGGPSYSLFGINWIFSSQSYDKAHGIIMGMTVVLLFPLGFNRPTPASGPGSSSSGPTAITGTVVTASLGTIITNTTHMIFGIILVVLFFIQPFIGLIHHWRYMKTRQRGIFGWVHLWYGRILIVLAVINGGLGLKLAANSRNGEIAYGVVCCANGAVLYWRGDFYLIEKEKKR</sequence>
<reference evidence="2 3" key="1">
    <citation type="submission" date="2018-06" db="EMBL/GenBank/DDBJ databases">
        <title>Genome Sequence of the Brown Rot Fungal Pathogen Monilinia fructigena.</title>
        <authorList>
            <person name="Landi L."/>
            <person name="De Miccolis Angelini R.M."/>
            <person name="Pollastro S."/>
            <person name="Abate D."/>
            <person name="Faretra F."/>
            <person name="Romanazzi G."/>
        </authorList>
    </citation>
    <scope>NUCLEOTIDE SEQUENCE [LARGE SCALE GENOMIC DNA]</scope>
    <source>
        <strain evidence="2 3">Mfrg269</strain>
    </source>
</reference>
<protein>
    <recommendedName>
        <fullName evidence="4">Cytochrome b561 domain-containing protein</fullName>
    </recommendedName>
</protein>
<dbReference type="CDD" id="cd08760">
    <property type="entry name" value="Cyt_b561_FRRS1_like"/>
    <property type="match status" value="1"/>
</dbReference>
<feature type="transmembrane region" description="Helical" evidence="1">
    <location>
        <begin position="107"/>
        <end position="127"/>
    </location>
</feature>
<feature type="transmembrane region" description="Helical" evidence="1">
    <location>
        <begin position="139"/>
        <end position="162"/>
    </location>
</feature>
<dbReference type="PANTHER" id="PTHR47797">
    <property type="entry name" value="DEHYDROGENASE, PUTATIVE (AFU_ORTHOLOGUE AFUA_8G05805)-RELATED"/>
    <property type="match status" value="1"/>
</dbReference>
<keyword evidence="3" id="KW-1185">Reference proteome</keyword>
<evidence type="ECO:0000313" key="3">
    <source>
        <dbReference type="Proteomes" id="UP000249056"/>
    </source>
</evidence>
<dbReference type="PANTHER" id="PTHR47797:SF1">
    <property type="entry name" value="CYTOCHROME B561 DOMAIN-CONTAINING PROTEIN-RELATED"/>
    <property type="match status" value="1"/>
</dbReference>
<evidence type="ECO:0000256" key="1">
    <source>
        <dbReference type="SAM" id="Phobius"/>
    </source>
</evidence>
<evidence type="ECO:0008006" key="4">
    <source>
        <dbReference type="Google" id="ProtNLM"/>
    </source>
</evidence>
<organism evidence="2 3">
    <name type="scientific">Monilinia fructigena</name>
    <dbReference type="NCBI Taxonomy" id="38457"/>
    <lineage>
        <taxon>Eukaryota</taxon>
        <taxon>Fungi</taxon>
        <taxon>Dikarya</taxon>
        <taxon>Ascomycota</taxon>
        <taxon>Pezizomycotina</taxon>
        <taxon>Leotiomycetes</taxon>
        <taxon>Helotiales</taxon>
        <taxon>Sclerotiniaceae</taxon>
        <taxon>Monilinia</taxon>
    </lineage>
</organism>
<feature type="transmembrane region" description="Helical" evidence="1">
    <location>
        <begin position="82"/>
        <end position="101"/>
    </location>
</feature>
<dbReference type="OrthoDB" id="19261at2759"/>
<dbReference type="Gene3D" id="1.20.120.1770">
    <property type="match status" value="1"/>
</dbReference>
<dbReference type="AlphaFoldDB" id="A0A395IN67"/>